<feature type="domain" description="Deacetylase sirtuin-type" evidence="4">
    <location>
        <begin position="40"/>
        <end position="338"/>
    </location>
</feature>
<dbReference type="PANTHER" id="PTHR11085:SF10">
    <property type="entry name" value="NAD-DEPENDENT PROTEIN DEACYLASE SIRTUIN-5, MITOCHONDRIAL-RELATED"/>
    <property type="match status" value="1"/>
</dbReference>
<dbReference type="SUPFAM" id="SSF52467">
    <property type="entry name" value="DHS-like NAD/FAD-binding domain"/>
    <property type="match status" value="1"/>
</dbReference>
<dbReference type="GO" id="GO:0005759">
    <property type="term" value="C:mitochondrial matrix"/>
    <property type="evidence" value="ECO:0007669"/>
    <property type="project" value="TreeGrafter"/>
</dbReference>
<dbReference type="InterPro" id="IPR050134">
    <property type="entry name" value="NAD-dep_sirtuin_deacylases"/>
</dbReference>
<dbReference type="NCBIfam" id="NF003738">
    <property type="entry name" value="PRK05333.1"/>
    <property type="match status" value="1"/>
</dbReference>
<sequence length="338" mass="38213">MISFAEVNVICVNSCKIINSIRTVLYRTYSSGFNFVPKSAPVKESDLLKLKAFIENFDRLCVVTGAGISTESGIPDYRSEGVGLYARSDRRPVLYKEFCNSEAVRRRYWARNYMTYNNVYHRGGSYRFSSVRPNTAHKILRLIEDENKVRCIVTQNVDDLHAKAGSRRVIELHGTAFKVMCLDCDERICRYYLQEVLDRLNPDMNVTTSMIRPDGDVDLSQEQVEGFKVPTCENCGGVLKPDIIFFGDNVPRQTVETVKYNVDRSDSLLIIGSTLTTYSGYRIALQANSAGKPIGIINIGKTRADDLAVVKVEGRCGDVLAKVYALIRRDEEKQKRLK</sequence>
<dbReference type="InterPro" id="IPR003000">
    <property type="entry name" value="Sirtuin"/>
</dbReference>
<organism evidence="5 6">
    <name type="scientific">Ceratina calcarata</name>
    <dbReference type="NCBI Taxonomy" id="156304"/>
    <lineage>
        <taxon>Eukaryota</taxon>
        <taxon>Metazoa</taxon>
        <taxon>Ecdysozoa</taxon>
        <taxon>Arthropoda</taxon>
        <taxon>Hexapoda</taxon>
        <taxon>Insecta</taxon>
        <taxon>Pterygota</taxon>
        <taxon>Neoptera</taxon>
        <taxon>Endopterygota</taxon>
        <taxon>Hymenoptera</taxon>
        <taxon>Apocrita</taxon>
        <taxon>Aculeata</taxon>
        <taxon>Apoidea</taxon>
        <taxon>Anthophila</taxon>
        <taxon>Apidae</taxon>
        <taxon>Ceratina</taxon>
        <taxon>Zadontomerus</taxon>
    </lineage>
</organism>
<keyword evidence="5" id="KW-1185">Reference proteome</keyword>
<dbReference type="PROSITE" id="PS50305">
    <property type="entry name" value="SIRTUIN"/>
    <property type="match status" value="1"/>
</dbReference>
<keyword evidence="2" id="KW-0520">NAD</keyword>
<dbReference type="GO" id="GO:0017136">
    <property type="term" value="F:histone deacetylase activity, NAD-dependent"/>
    <property type="evidence" value="ECO:0007669"/>
    <property type="project" value="TreeGrafter"/>
</dbReference>
<dbReference type="GO" id="GO:0070403">
    <property type="term" value="F:NAD+ binding"/>
    <property type="evidence" value="ECO:0007669"/>
    <property type="project" value="InterPro"/>
</dbReference>
<gene>
    <name evidence="6" type="primary">LOC108631597</name>
</gene>
<evidence type="ECO:0000256" key="2">
    <source>
        <dbReference type="ARBA" id="ARBA00023027"/>
    </source>
</evidence>
<feature type="binding site" evidence="3">
    <location>
        <position position="235"/>
    </location>
    <ligand>
        <name>Zn(2+)</name>
        <dbReference type="ChEBI" id="CHEBI:29105"/>
    </ligand>
</feature>
<dbReference type="GO" id="GO:0046872">
    <property type="term" value="F:metal ion binding"/>
    <property type="evidence" value="ECO:0007669"/>
    <property type="project" value="UniProtKB-KW"/>
</dbReference>
<feature type="binding site" evidence="3">
    <location>
        <position position="184"/>
    </location>
    <ligand>
        <name>Zn(2+)</name>
        <dbReference type="ChEBI" id="CHEBI:29105"/>
    </ligand>
</feature>
<keyword evidence="3" id="KW-0862">Zinc</keyword>
<evidence type="ECO:0000313" key="5">
    <source>
        <dbReference type="Proteomes" id="UP000694925"/>
    </source>
</evidence>
<dbReference type="RefSeq" id="XP_026674765.1">
    <property type="nucleotide sequence ID" value="XM_026818964.1"/>
</dbReference>
<dbReference type="AlphaFoldDB" id="A0AAJ7SC72"/>
<protein>
    <submittedName>
        <fullName evidence="6">NAD-dependent protein deacylase Sirt4 isoform X2</fullName>
    </submittedName>
</protein>
<keyword evidence="3" id="KW-0479">Metal-binding</keyword>
<dbReference type="InterPro" id="IPR026591">
    <property type="entry name" value="Sirtuin_cat_small_dom_sf"/>
</dbReference>
<dbReference type="PANTHER" id="PTHR11085">
    <property type="entry name" value="NAD-DEPENDENT PROTEIN DEACYLASE SIRTUIN-5, MITOCHONDRIAL-RELATED"/>
    <property type="match status" value="1"/>
</dbReference>
<feature type="active site" description="Proton acceptor" evidence="3">
    <location>
        <position position="173"/>
    </location>
</feature>
<feature type="binding site" evidence="3">
    <location>
        <position position="232"/>
    </location>
    <ligand>
        <name>Zn(2+)</name>
        <dbReference type="ChEBI" id="CHEBI:29105"/>
    </ligand>
</feature>
<dbReference type="InterPro" id="IPR026590">
    <property type="entry name" value="Ssirtuin_cat_dom"/>
</dbReference>
<dbReference type="Gene3D" id="3.40.50.1220">
    <property type="entry name" value="TPP-binding domain"/>
    <property type="match status" value="1"/>
</dbReference>
<dbReference type="Proteomes" id="UP000694925">
    <property type="component" value="Unplaced"/>
</dbReference>
<evidence type="ECO:0000259" key="4">
    <source>
        <dbReference type="PROSITE" id="PS50305"/>
    </source>
</evidence>
<keyword evidence="1" id="KW-0808">Transferase</keyword>
<dbReference type="InterPro" id="IPR029035">
    <property type="entry name" value="DHS-like_NAD/FAD-binding_dom"/>
</dbReference>
<dbReference type="Pfam" id="PF02146">
    <property type="entry name" value="SIR2"/>
    <property type="match status" value="1"/>
</dbReference>
<dbReference type="GeneID" id="108631597"/>
<accession>A0AAJ7SC72</accession>
<feature type="binding site" evidence="3">
    <location>
        <position position="181"/>
    </location>
    <ligand>
        <name>Zn(2+)</name>
        <dbReference type="ChEBI" id="CHEBI:29105"/>
    </ligand>
</feature>
<evidence type="ECO:0000313" key="6">
    <source>
        <dbReference type="RefSeq" id="XP_026674765.1"/>
    </source>
</evidence>
<evidence type="ECO:0000256" key="3">
    <source>
        <dbReference type="PROSITE-ProRule" id="PRU00236"/>
    </source>
</evidence>
<proteinExistence type="predicted"/>
<dbReference type="Gene3D" id="3.30.1600.10">
    <property type="entry name" value="SIR2/SIRT2 'Small Domain"/>
    <property type="match status" value="1"/>
</dbReference>
<name>A0AAJ7SC72_9HYME</name>
<reference evidence="6" key="1">
    <citation type="submission" date="2025-08" db="UniProtKB">
        <authorList>
            <consortium name="RefSeq"/>
        </authorList>
    </citation>
    <scope>IDENTIFICATION</scope>
    <source>
        <tissue evidence="6">Whole body</tissue>
    </source>
</reference>
<evidence type="ECO:0000256" key="1">
    <source>
        <dbReference type="ARBA" id="ARBA00022679"/>
    </source>
</evidence>